<reference evidence="2" key="2">
    <citation type="submission" date="2008-04" db="EMBL/GenBank/DDBJ databases">
        <title>Draft genome sequence of Providencia stuartii(ATCC 25827).</title>
        <authorList>
            <person name="Sudarsanam P."/>
            <person name="Ley R."/>
            <person name="Guruge J."/>
            <person name="Turnbaugh P.J."/>
            <person name="Mahowald M."/>
            <person name="Liep D."/>
            <person name="Gordon J."/>
        </authorList>
    </citation>
    <scope>NUCLEOTIDE SEQUENCE [LARGE SCALE GENOMIC DNA]</scope>
    <source>
        <strain evidence="2">ATCC 25827</strain>
    </source>
</reference>
<reference evidence="1 2" key="3">
    <citation type="submission" date="2008-05" db="EMBL/GenBank/DDBJ databases">
        <authorList>
            <person name="Fulton L."/>
            <person name="Clifton S."/>
            <person name="Fulton B."/>
            <person name="Xu J."/>
            <person name="Minx P."/>
            <person name="Pepin K.H."/>
            <person name="Johnson M."/>
            <person name="Thiruvilangam P."/>
            <person name="Bhonagiri V."/>
            <person name="Nash W.E."/>
            <person name="Mardis E.R."/>
            <person name="Wilson R.K."/>
        </authorList>
    </citation>
    <scope>NUCLEOTIDE SEQUENCE [LARGE SCALE GENOMIC DNA]</scope>
    <source>
        <strain evidence="1 2">ATCC 25827</strain>
    </source>
</reference>
<gene>
    <name evidence="1" type="ORF">PROSTU_00809</name>
</gene>
<reference evidence="2" key="1">
    <citation type="submission" date="2008-04" db="EMBL/GenBank/DDBJ databases">
        <title>Draft genome sequence of Providencia stuartii (ATCC 25827).</title>
        <authorList>
            <person name="Sudarsanam P."/>
            <person name="Ley R."/>
            <person name="Guruge J."/>
            <person name="Turnbaugh P.J."/>
            <person name="Mahowald M."/>
            <person name="Liep D."/>
            <person name="Gordon J."/>
        </authorList>
    </citation>
    <scope>NUCLEOTIDE SEQUENCE [LARGE SCALE GENOMIC DNA]</scope>
    <source>
        <strain evidence="2">ATCC 25827</strain>
    </source>
</reference>
<evidence type="ECO:0000313" key="1">
    <source>
        <dbReference type="EMBL" id="EDU61167.1"/>
    </source>
</evidence>
<protein>
    <submittedName>
        <fullName evidence="1">Uncharacterized protein</fullName>
    </submittedName>
</protein>
<dbReference type="Proteomes" id="UP000004506">
    <property type="component" value="Unassembled WGS sequence"/>
</dbReference>
<dbReference type="EMBL" id="ABJD02000080">
    <property type="protein sequence ID" value="EDU61167.1"/>
    <property type="molecule type" value="Genomic_DNA"/>
</dbReference>
<sequence>MTQPLYECDNPVHCYFRVLISIRQILKSRVAPADSKEKHVVY</sequence>
<proteinExistence type="predicted"/>
<organism evidence="1 2">
    <name type="scientific">Providencia stuartii ATCC 25827</name>
    <dbReference type="NCBI Taxonomy" id="471874"/>
    <lineage>
        <taxon>Bacteria</taxon>
        <taxon>Pseudomonadati</taxon>
        <taxon>Pseudomonadota</taxon>
        <taxon>Gammaproteobacteria</taxon>
        <taxon>Enterobacterales</taxon>
        <taxon>Morganellaceae</taxon>
        <taxon>Providencia</taxon>
    </lineage>
</organism>
<evidence type="ECO:0000313" key="2">
    <source>
        <dbReference type="Proteomes" id="UP000004506"/>
    </source>
</evidence>
<comment type="caution">
    <text evidence="1">The sequence shown here is derived from an EMBL/GenBank/DDBJ whole genome shotgun (WGS) entry which is preliminary data.</text>
</comment>
<name>A0AA86Z317_PROST</name>
<accession>A0AA86Z317</accession>
<dbReference type="AlphaFoldDB" id="A0AA86Z317"/>